<gene>
    <name evidence="1" type="ORF">BOLC8T47193H</name>
</gene>
<dbReference type="AlphaFoldDB" id="A0A3P6G276"/>
<proteinExistence type="predicted"/>
<evidence type="ECO:0000313" key="1">
    <source>
        <dbReference type="EMBL" id="VDD53964.1"/>
    </source>
</evidence>
<organism evidence="1">
    <name type="scientific">Brassica oleracea</name>
    <name type="common">Wild cabbage</name>
    <dbReference type="NCBI Taxonomy" id="3712"/>
    <lineage>
        <taxon>Eukaryota</taxon>
        <taxon>Viridiplantae</taxon>
        <taxon>Streptophyta</taxon>
        <taxon>Embryophyta</taxon>
        <taxon>Tracheophyta</taxon>
        <taxon>Spermatophyta</taxon>
        <taxon>Magnoliopsida</taxon>
        <taxon>eudicotyledons</taxon>
        <taxon>Gunneridae</taxon>
        <taxon>Pentapetalae</taxon>
        <taxon>rosids</taxon>
        <taxon>malvids</taxon>
        <taxon>Brassicales</taxon>
        <taxon>Brassicaceae</taxon>
        <taxon>Brassiceae</taxon>
        <taxon>Brassica</taxon>
    </lineage>
</organism>
<reference evidence="1" key="1">
    <citation type="submission" date="2018-11" db="EMBL/GenBank/DDBJ databases">
        <authorList>
            <consortium name="Genoscope - CEA"/>
            <person name="William W."/>
        </authorList>
    </citation>
    <scope>NUCLEOTIDE SEQUENCE</scope>
</reference>
<protein>
    <submittedName>
        <fullName evidence="1">Uncharacterized protein</fullName>
    </submittedName>
</protein>
<sequence>MWGKTEVEVMTGLKQDATEWSTTTLGELLVLFPSVPKTPLLFSAQRQPRFLQRFQVIKLL</sequence>
<accession>A0A3P6G276</accession>
<dbReference type="EMBL" id="LR031879">
    <property type="protein sequence ID" value="VDD53964.1"/>
    <property type="molecule type" value="Genomic_DNA"/>
</dbReference>
<name>A0A3P6G276_BRAOL</name>